<dbReference type="PROSITE" id="PS50011">
    <property type="entry name" value="PROTEIN_KINASE_DOM"/>
    <property type="match status" value="1"/>
</dbReference>
<proteinExistence type="predicted"/>
<evidence type="ECO:0000313" key="10">
    <source>
        <dbReference type="EMBL" id="MBW0131438.1"/>
    </source>
</evidence>
<dbReference type="PANTHER" id="PTHR43289:SF6">
    <property type="entry name" value="SERINE_THREONINE-PROTEIN KINASE NEKL-3"/>
    <property type="match status" value="1"/>
</dbReference>
<feature type="domain" description="Protein kinase" evidence="9">
    <location>
        <begin position="19"/>
        <end position="283"/>
    </location>
</feature>
<protein>
    <recommendedName>
        <fullName evidence="1">non-specific serine/threonine protein kinase</fullName>
        <ecNumber evidence="1">2.7.11.1</ecNumber>
    </recommendedName>
</protein>
<comment type="caution">
    <text evidence="10">The sequence shown here is derived from an EMBL/GenBank/DDBJ whole genome shotgun (WGS) entry which is preliminary data.</text>
</comment>
<dbReference type="InterPro" id="IPR000719">
    <property type="entry name" value="Prot_kinase_dom"/>
</dbReference>
<keyword evidence="6 7" id="KW-0067">ATP-binding</keyword>
<evidence type="ECO:0000256" key="4">
    <source>
        <dbReference type="ARBA" id="ARBA00022741"/>
    </source>
</evidence>
<gene>
    <name evidence="10" type="ORF">I4I82_27700</name>
</gene>
<dbReference type="InterPro" id="IPR017441">
    <property type="entry name" value="Protein_kinase_ATP_BS"/>
</dbReference>
<dbReference type="CDD" id="cd14014">
    <property type="entry name" value="STKc_PknB_like"/>
    <property type="match status" value="1"/>
</dbReference>
<feature type="region of interest" description="Disordered" evidence="8">
    <location>
        <begin position="285"/>
        <end position="453"/>
    </location>
</feature>
<dbReference type="PROSITE" id="PS00107">
    <property type="entry name" value="PROTEIN_KINASE_ATP"/>
    <property type="match status" value="1"/>
</dbReference>
<evidence type="ECO:0000259" key="9">
    <source>
        <dbReference type="PROSITE" id="PS50011"/>
    </source>
</evidence>
<evidence type="ECO:0000256" key="6">
    <source>
        <dbReference type="ARBA" id="ARBA00022840"/>
    </source>
</evidence>
<dbReference type="PANTHER" id="PTHR43289">
    <property type="entry name" value="MITOGEN-ACTIVATED PROTEIN KINASE KINASE KINASE 20-RELATED"/>
    <property type="match status" value="1"/>
</dbReference>
<dbReference type="Pfam" id="PF00069">
    <property type="entry name" value="Pkinase"/>
    <property type="match status" value="1"/>
</dbReference>
<feature type="region of interest" description="Disordered" evidence="8">
    <location>
        <begin position="513"/>
        <end position="545"/>
    </location>
</feature>
<evidence type="ECO:0000313" key="11">
    <source>
        <dbReference type="Proteomes" id="UP000694300"/>
    </source>
</evidence>
<evidence type="ECO:0000256" key="2">
    <source>
        <dbReference type="ARBA" id="ARBA00022527"/>
    </source>
</evidence>
<feature type="compositionally biased region" description="Pro residues" evidence="8">
    <location>
        <begin position="323"/>
        <end position="336"/>
    </location>
</feature>
<dbReference type="EC" id="2.7.11.1" evidence="1"/>
<evidence type="ECO:0000256" key="7">
    <source>
        <dbReference type="PROSITE-ProRule" id="PRU10141"/>
    </source>
</evidence>
<dbReference type="EMBL" id="JADQDF010000001">
    <property type="protein sequence ID" value="MBW0131438.1"/>
    <property type="molecule type" value="Genomic_DNA"/>
</dbReference>
<dbReference type="RefSeq" id="WP_218596227.1">
    <property type="nucleotide sequence ID" value="NZ_JADQDF010000001.1"/>
</dbReference>
<feature type="binding site" evidence="7">
    <location>
        <position position="48"/>
    </location>
    <ligand>
        <name>ATP</name>
        <dbReference type="ChEBI" id="CHEBI:30616"/>
    </ligand>
</feature>
<keyword evidence="3" id="KW-0808">Transferase</keyword>
<sequence length="642" mass="67174">MPQQQGAAAGWVGHVLAGHRIDALVGEGGMGVVYRATHLNLRRTVALKVLSPALAADLEYRRRFEREATIAASLEHPAVVPIYDAGHANGVLFLSMRFIEGDDLGAVLQREGPLDVTRLCALLGPVADALDAVHEAGLVHRDVKPGNVLISRPGRSRSGQVYLCDFGIARGRTDPGSDITAAGRYLGTLQYSSPEQIQGKWIDGRSDQYGLACLVHRGLTGQVPYPRDDTAAVIYAHLAADPPRPSLLRPDLPPAVDDVLARAAAKDPARRFDSCAAFVAALAAAATAPPSRPRPSPGPRRPAAPEVPPEPVAPTRRALRPTRPLPVPVPGAPPEPAQQASAQQAPAKPEPAQAEPEQPPAAVPGPRHAAPDPVPVAPAPAAAAPKPVAPEPVEPEPVEPEPVEPEPVEPEPVEPEPVASEPVVPAPPAVPAPVDVRAERGTDDTSVTVTWTPGDDRDVEYKVSRLCPDGRWHVVGRTRTTGLIDGAPAADSDVPVYAVVARVGSEVSAQAVSEEVVPDEAQQEQPQRPAPAPSPDVTDPGGIPAVTDLAVSAPGTLVLTWPDGVTEAMVVVRRDQPPLSPGDPAATTWKITNMRYQLDGGLLLPASVPRPCHVAVASCRRERGALVVAPGFGPGARARVPG</sequence>
<evidence type="ECO:0000256" key="5">
    <source>
        <dbReference type="ARBA" id="ARBA00022777"/>
    </source>
</evidence>
<feature type="compositionally biased region" description="Low complexity" evidence="8">
    <location>
        <begin position="337"/>
        <end position="356"/>
    </location>
</feature>
<organism evidence="10 11">
    <name type="scientific">Pseudonocardia oceani</name>
    <dbReference type="NCBI Taxonomy" id="2792013"/>
    <lineage>
        <taxon>Bacteria</taxon>
        <taxon>Bacillati</taxon>
        <taxon>Actinomycetota</taxon>
        <taxon>Actinomycetes</taxon>
        <taxon>Pseudonocardiales</taxon>
        <taxon>Pseudonocardiaceae</taxon>
        <taxon>Pseudonocardia</taxon>
    </lineage>
</organism>
<evidence type="ECO:0000256" key="1">
    <source>
        <dbReference type="ARBA" id="ARBA00012513"/>
    </source>
</evidence>
<reference evidence="10 11" key="1">
    <citation type="submission" date="2020-11" db="EMBL/GenBank/DDBJ databases">
        <title>Pseudonocardia abyssalis sp. nov. and Pseudonocardia oceani sp. nov., description and phylogenomic analysis of two novel actinomycetes isolated from the deep Southern Ocean.</title>
        <authorList>
            <person name="Parra J."/>
        </authorList>
    </citation>
    <scope>NUCLEOTIDE SEQUENCE [LARGE SCALE GENOMIC DNA]</scope>
    <source>
        <strain evidence="11">KRD185</strain>
    </source>
</reference>
<keyword evidence="2 10" id="KW-0723">Serine/threonine-protein kinase</keyword>
<dbReference type="PROSITE" id="PS00108">
    <property type="entry name" value="PROTEIN_KINASE_ST"/>
    <property type="match status" value="1"/>
</dbReference>
<accession>A0ABS6UGT7</accession>
<feature type="compositionally biased region" description="Acidic residues" evidence="8">
    <location>
        <begin position="393"/>
        <end position="414"/>
    </location>
</feature>
<keyword evidence="4 7" id="KW-0547">Nucleotide-binding</keyword>
<feature type="compositionally biased region" description="Pro residues" evidence="8">
    <location>
        <begin position="290"/>
        <end position="312"/>
    </location>
</feature>
<evidence type="ECO:0000256" key="3">
    <source>
        <dbReference type="ARBA" id="ARBA00022679"/>
    </source>
</evidence>
<evidence type="ECO:0000256" key="8">
    <source>
        <dbReference type="SAM" id="MobiDB-lite"/>
    </source>
</evidence>
<keyword evidence="5 10" id="KW-0418">Kinase</keyword>
<keyword evidence="11" id="KW-1185">Reference proteome</keyword>
<name>A0ABS6UGT7_9PSEU</name>
<dbReference type="InterPro" id="IPR008271">
    <property type="entry name" value="Ser/Thr_kinase_AS"/>
</dbReference>
<dbReference type="Proteomes" id="UP000694300">
    <property type="component" value="Unassembled WGS sequence"/>
</dbReference>
<dbReference type="SMART" id="SM00220">
    <property type="entry name" value="S_TKc"/>
    <property type="match status" value="1"/>
</dbReference>
<dbReference type="GO" id="GO:0004674">
    <property type="term" value="F:protein serine/threonine kinase activity"/>
    <property type="evidence" value="ECO:0007669"/>
    <property type="project" value="UniProtKB-KW"/>
</dbReference>